<dbReference type="EMBL" id="PIQN01000001">
    <property type="protein sequence ID" value="PKA45537.1"/>
    <property type="molecule type" value="Genomic_DNA"/>
</dbReference>
<gene>
    <name evidence="2" type="ORF">CWR43_00430</name>
    <name evidence="3" type="ORF">N2599_26195</name>
</gene>
<dbReference type="RefSeq" id="WP_027509760.1">
    <property type="nucleotide sequence ID" value="NZ_CP104144.1"/>
</dbReference>
<evidence type="ECO:0000313" key="5">
    <source>
        <dbReference type="Proteomes" id="UP001060123"/>
    </source>
</evidence>
<evidence type="ECO:0000313" key="4">
    <source>
        <dbReference type="Proteomes" id="UP000232164"/>
    </source>
</evidence>
<dbReference type="Proteomes" id="UP001060123">
    <property type="component" value="Plasmid pWSM1592_1"/>
</dbReference>
<dbReference type="STRING" id="1041146.GCA_000427985_06374"/>
<name>A0A2N0DHG2_RHISU</name>
<geneLocation type="plasmid" evidence="3 5">
    <name>pWSM1592_1</name>
</geneLocation>
<dbReference type="PIRSF" id="PIRSF011386">
    <property type="entry name" value="FixH"/>
    <property type="match status" value="1"/>
</dbReference>
<evidence type="ECO:0000256" key="1">
    <source>
        <dbReference type="SAM" id="Phobius"/>
    </source>
</evidence>
<evidence type="ECO:0000313" key="3">
    <source>
        <dbReference type="EMBL" id="UWU18690.1"/>
    </source>
</evidence>
<dbReference type="Pfam" id="PF05751">
    <property type="entry name" value="FixH"/>
    <property type="match status" value="1"/>
</dbReference>
<feature type="transmembrane region" description="Helical" evidence="1">
    <location>
        <begin position="17"/>
        <end position="39"/>
    </location>
</feature>
<protein>
    <submittedName>
        <fullName evidence="2">Cation transporter</fullName>
    </submittedName>
    <submittedName>
        <fullName evidence="3">FixH family protein</fullName>
    </submittedName>
</protein>
<dbReference type="EMBL" id="CP104144">
    <property type="protein sequence ID" value="UWU18690.1"/>
    <property type="molecule type" value="Genomic_DNA"/>
</dbReference>
<evidence type="ECO:0000313" key="2">
    <source>
        <dbReference type="EMBL" id="PKA45537.1"/>
    </source>
</evidence>
<reference evidence="3" key="3">
    <citation type="submission" date="2022-09" db="EMBL/GenBank/DDBJ databases">
        <title>Australian commercial rhizobial inoculants.</title>
        <authorList>
            <person name="Kohlmeier M.G."/>
            <person name="O'Hara G.W."/>
            <person name="Colombi E."/>
            <person name="Ramsay J.P."/>
            <person name="Terpolilli J."/>
        </authorList>
    </citation>
    <scope>NUCLEOTIDE SEQUENCE</scope>
    <source>
        <strain evidence="3">WSM1592</strain>
        <plasmid evidence="3">pWSM1592_1</plasmid>
    </source>
</reference>
<sequence length="165" mass="18260">MSDYPITGGKGFTGRHMLLIMLTFFGIIIAVNMTMAWYASSSWSGLVVKNTYVASQEFNKKAEAMRAMAMSGVSGKFALHDGLIVYELHNRDGSPAAADEVTAHFKRPVGDHEDFVIELPKSHDGHFEARRRILSGDWIVEVISKNQGTTVMHEALRINTAGFVQ</sequence>
<keyword evidence="5" id="KW-1185">Reference proteome</keyword>
<proteinExistence type="predicted"/>
<keyword evidence="1" id="KW-0472">Membrane</keyword>
<dbReference type="InterPro" id="IPR008620">
    <property type="entry name" value="FixH"/>
</dbReference>
<organism evidence="2 4">
    <name type="scientific">Rhizobium sullae</name>
    <name type="common">Rhizobium hedysari</name>
    <dbReference type="NCBI Taxonomy" id="50338"/>
    <lineage>
        <taxon>Bacteria</taxon>
        <taxon>Pseudomonadati</taxon>
        <taxon>Pseudomonadota</taxon>
        <taxon>Alphaproteobacteria</taxon>
        <taxon>Hyphomicrobiales</taxon>
        <taxon>Rhizobiaceae</taxon>
        <taxon>Rhizobium/Agrobacterium group</taxon>
        <taxon>Rhizobium</taxon>
    </lineage>
</organism>
<reference evidence="2 4" key="1">
    <citation type="submission" date="2017-11" db="EMBL/GenBank/DDBJ databases">
        <authorList>
            <person name="Han C.G."/>
        </authorList>
    </citation>
    <scope>NUCLEOTIDE SEQUENCE [LARGE SCALE GENOMIC DNA]</scope>
    <source>
        <strain evidence="2 4">HCNT1</strain>
    </source>
</reference>
<dbReference type="InterPro" id="IPR018037">
    <property type="entry name" value="FixH_proteobacterial"/>
</dbReference>
<reference evidence="2 4" key="2">
    <citation type="submission" date="2017-12" db="EMBL/GenBank/DDBJ databases">
        <title>Genome sequence of Rhizobium sullae HCNT1 isolated from Sulla coronaria nodules and featuring peculiar denitrification phenotypes.</title>
        <authorList>
            <person name="De Diego-Diaz B."/>
            <person name="Treu L."/>
            <person name="Campanaro S."/>
            <person name="Da Silva Duarte V."/>
            <person name="Basaglia M."/>
            <person name="Favaro L."/>
            <person name="Casella S."/>
            <person name="Squartini A."/>
        </authorList>
    </citation>
    <scope>NUCLEOTIDE SEQUENCE [LARGE SCALE GENOMIC DNA]</scope>
    <source>
        <strain evidence="2 4">HCNT1</strain>
    </source>
</reference>
<keyword evidence="1" id="KW-1133">Transmembrane helix</keyword>
<dbReference type="Proteomes" id="UP000232164">
    <property type="component" value="Unassembled WGS sequence"/>
</dbReference>
<dbReference type="AlphaFoldDB" id="A0A2N0DHG2"/>
<keyword evidence="3" id="KW-0614">Plasmid</keyword>
<accession>A0A2N0DHG2</accession>
<keyword evidence="1" id="KW-0812">Transmembrane</keyword>